<dbReference type="EMBL" id="JTDE01000772">
    <property type="protein sequence ID" value="KAF7260378.1"/>
    <property type="molecule type" value="Genomic_DNA"/>
</dbReference>
<dbReference type="PANTHER" id="PTHR10816:SF19">
    <property type="entry name" value="PROTEIN INTERACTING WITH TTK69 AND SIN3A, ISOFORM D"/>
    <property type="match status" value="1"/>
</dbReference>
<evidence type="ECO:0000256" key="3">
    <source>
        <dbReference type="ARBA" id="ARBA00023242"/>
    </source>
</evidence>
<proteinExistence type="inferred from homology"/>
<feature type="compositionally biased region" description="Low complexity" evidence="4">
    <location>
        <begin position="754"/>
        <end position="767"/>
    </location>
</feature>
<feature type="compositionally biased region" description="Polar residues" evidence="4">
    <location>
        <begin position="776"/>
        <end position="792"/>
    </location>
</feature>
<comment type="similarity">
    <text evidence="2">Belongs to the IRF2BP family.</text>
</comment>
<reference evidence="7" key="1">
    <citation type="submission" date="2019-07" db="EMBL/GenBank/DDBJ databases">
        <title>Annotation for the trematode Paragonimus miyazaki's.</title>
        <authorList>
            <person name="Choi Y.-J."/>
        </authorList>
    </citation>
    <scope>NUCLEOTIDE SEQUENCE</scope>
    <source>
        <strain evidence="7">Japan</strain>
    </source>
</reference>
<feature type="domain" description="Interferon regulatory factor 2-binding protein 1/2-like zinc finger" evidence="5">
    <location>
        <begin position="20"/>
        <end position="67"/>
    </location>
</feature>
<feature type="domain" description="Interferon regulatory factor 2-binding protein 1/2-like C3HC4 zinc finger" evidence="6">
    <location>
        <begin position="616"/>
        <end position="707"/>
    </location>
</feature>
<evidence type="ECO:0000256" key="4">
    <source>
        <dbReference type="SAM" id="MobiDB-lite"/>
    </source>
</evidence>
<keyword evidence="3" id="KW-0539">Nucleus</keyword>
<evidence type="ECO:0000313" key="8">
    <source>
        <dbReference type="Proteomes" id="UP000822476"/>
    </source>
</evidence>
<dbReference type="SUPFAM" id="SSF57850">
    <property type="entry name" value="RING/U-box"/>
    <property type="match status" value="1"/>
</dbReference>
<dbReference type="Pfam" id="PF11261">
    <property type="entry name" value="IRF-2BP1_2"/>
    <property type="match status" value="1"/>
</dbReference>
<dbReference type="OrthoDB" id="45007at2759"/>
<dbReference type="GO" id="GO:0005634">
    <property type="term" value="C:nucleus"/>
    <property type="evidence" value="ECO:0007669"/>
    <property type="project" value="UniProtKB-SubCell"/>
</dbReference>
<dbReference type="PANTHER" id="PTHR10816">
    <property type="entry name" value="MYELIN TRANSCRIPTION FACTOR 1-RELATED"/>
    <property type="match status" value="1"/>
</dbReference>
<dbReference type="InterPro" id="IPR022750">
    <property type="entry name" value="IRF-2BP1_2-like_Znf"/>
</dbReference>
<gene>
    <name evidence="7" type="ORF">EG68_02465</name>
</gene>
<dbReference type="Pfam" id="PF25454">
    <property type="entry name" value="zf-C3HC4_IRF-2BP1_2"/>
    <property type="match status" value="1"/>
</dbReference>
<comment type="caution">
    <text evidence="7">The sequence shown here is derived from an EMBL/GenBank/DDBJ whole genome shotgun (WGS) entry which is preliminary data.</text>
</comment>
<dbReference type="InterPro" id="IPR044882">
    <property type="entry name" value="I2BP1/2_C3HC4-RING_sf"/>
</dbReference>
<feature type="region of interest" description="Disordered" evidence="4">
    <location>
        <begin position="90"/>
        <end position="116"/>
    </location>
</feature>
<dbReference type="InterPro" id="IPR057414">
    <property type="entry name" value="Zf-C3HC4_IRF-2BP1_2"/>
</dbReference>
<organism evidence="7 8">
    <name type="scientific">Paragonimus skrjabini miyazakii</name>
    <dbReference type="NCBI Taxonomy" id="59628"/>
    <lineage>
        <taxon>Eukaryota</taxon>
        <taxon>Metazoa</taxon>
        <taxon>Spiralia</taxon>
        <taxon>Lophotrochozoa</taxon>
        <taxon>Platyhelminthes</taxon>
        <taxon>Trematoda</taxon>
        <taxon>Digenea</taxon>
        <taxon>Plagiorchiida</taxon>
        <taxon>Troglotremata</taxon>
        <taxon>Troglotrematidae</taxon>
        <taxon>Paragonimus</taxon>
    </lineage>
</organism>
<name>A0A8S9Z988_9TREM</name>
<protein>
    <submittedName>
        <fullName evidence="7">Uncharacterized protein</fullName>
    </submittedName>
</protein>
<evidence type="ECO:0000313" key="7">
    <source>
        <dbReference type="EMBL" id="KAF7260378.1"/>
    </source>
</evidence>
<dbReference type="GO" id="GO:0003714">
    <property type="term" value="F:transcription corepressor activity"/>
    <property type="evidence" value="ECO:0007669"/>
    <property type="project" value="TreeGrafter"/>
</dbReference>
<evidence type="ECO:0000256" key="1">
    <source>
        <dbReference type="ARBA" id="ARBA00004123"/>
    </source>
</evidence>
<dbReference type="Proteomes" id="UP000822476">
    <property type="component" value="Unassembled WGS sequence"/>
</dbReference>
<keyword evidence="8" id="KW-1185">Reference proteome</keyword>
<evidence type="ECO:0000259" key="6">
    <source>
        <dbReference type="Pfam" id="PF25454"/>
    </source>
</evidence>
<dbReference type="AlphaFoldDB" id="A0A8S9Z988"/>
<evidence type="ECO:0000259" key="5">
    <source>
        <dbReference type="Pfam" id="PF11261"/>
    </source>
</evidence>
<accession>A0A8S9Z988</accession>
<evidence type="ECO:0000256" key="2">
    <source>
        <dbReference type="ARBA" id="ARBA00010802"/>
    </source>
</evidence>
<dbReference type="Gene3D" id="1.10.10.1580">
    <property type="entry name" value="Interferon regulatory factor 2-binding protein"/>
    <property type="match status" value="1"/>
</dbReference>
<comment type="subcellular location">
    <subcellularLocation>
        <location evidence="1">Nucleus</location>
    </subcellularLocation>
</comment>
<sequence>MNSKPSSEDLIQSTTSYPNRVHCYLCDLPRYPWAMLTEFSEAVCRGCVNYEGPDRIEFVIGRARLMKIHFLPQMLQPNVMVEKLEEMSQSSVQVPDLTPNHLQNDQDEAGSQTAEVRDSTLHHMFRQKVLGSLTDYTNQVTDFATSVGIKQPGKISEQKSSYSSPNIMSPLSACNSFHDNLFRTLSLLMKPQPVISAQNGAATGLDNDVHSNLVTGGSNYNSVKSRSHGLLGVWSKPTPCTNHSEHPNDLADTDDSKTKPILRDNPLHDININHGARLCTNYVANSGVIVSPGQNSSTSNGFPSRYCRDVSDSGDDWTSYGSCGSNTSAPWSNNLVSAYLHLLGSLMNRPSQLSSDQAATGHLLRSIIAGVGLNVNAATRSEPSLKAPIRVRLRDQPSTQAALLGLGNLIEEPELHSAAENNVANCVNFEYPIGSRRIFIGISGILRQMDLNYSLDGVDHDKDVDRLEYEVVRAGSSSWAPLSNLLQTIDELISSGTNIPTFNVSPETPAVRNECYPNDKIHLPETTPIPLTCNKQTNILLTRKRAPFVPTEPNSYSPSSKYLRYSWKPSATDESPIPRSVSLLGLQNALFSPNSTVNLKPTSSLLPNRISARFISCSLCPKPLEGSHFVQCPANPEHRFCFQCARAYLEQVMPDAQSSPDSDVKNENNSMRQKQHVDIYCPSGKMCILPGSKTPWAFVASEIAAIIGKAQLTDSKSIVTKDVTSAFKAATNKDISSTSPTNRLIRETRDEITTSKTPPTSPNKPINQGVDGNGGKMQNNSVTTPKTVNTLGSGEEIDIGDKTVAEYPPVITKPRLSKLASKSGYKYDFKAPVLTVASSDNPRSPVVTTTASDSIPRVNTSISLEV</sequence>
<feature type="region of interest" description="Disordered" evidence="4">
    <location>
        <begin position="752"/>
        <end position="794"/>
    </location>
</feature>
<dbReference type="GO" id="GO:0006357">
    <property type="term" value="P:regulation of transcription by RNA polymerase II"/>
    <property type="evidence" value="ECO:0007669"/>
    <property type="project" value="TreeGrafter"/>
</dbReference>